<evidence type="ECO:0000256" key="1">
    <source>
        <dbReference type="SAM" id="SignalP"/>
    </source>
</evidence>
<dbReference type="RefSeq" id="WP_281793752.1">
    <property type="nucleotide sequence ID" value="NZ_BSDR01000001.1"/>
</dbReference>
<dbReference type="AlphaFoldDB" id="A0A9W6D6E6"/>
<sequence>MKKYTIFAILAVFLFAGFATCVSAAPNVASTSKNGSLLIFPKIDVSDDRWQEKDTVVTISNEGPESVQVQCIWHYPKISLVTKQDPNRSYDGTSTNIYYKAYEQVCCGAQDFTFNLTKNQVIAFSAKKGTVLKDFGLNGTINPFPTTPASGSVGKGELRCFVVQGAATSPKPIAYNKLNGQATIYDFAKKTSEMYTAWAFNAYAPLKSVMVSSNKNDPLQLDLTGKPGAYDACPSYLSFNFLADSLENGRFGTQTEVVLVPCTQDMREADAPGDPVVPTKTVAQFSVFNADELDLSMPRACIKCWFESALTDTASYAGRQYRNIDNSGDYFKNFGFRYPRIQDAFQMNEAGDNFLLDQMGTFFGHARVDAKAGSIAGSKWCSKAEDTIATPLLGLVTYKFIVPHFRGKNFDISADADGGVVEDLFYNKWEQAYTGTTNMTGLSAQKGYMRWSTNQ</sequence>
<keyword evidence="3" id="KW-1185">Reference proteome</keyword>
<gene>
    <name evidence="2" type="ORF">DAMNIGENAA_19140</name>
</gene>
<evidence type="ECO:0000313" key="3">
    <source>
        <dbReference type="Proteomes" id="UP001144372"/>
    </source>
</evidence>
<protein>
    <submittedName>
        <fullName evidence="2">Uncharacterized protein</fullName>
    </submittedName>
</protein>
<feature type="signal peptide" evidence="1">
    <location>
        <begin position="1"/>
        <end position="24"/>
    </location>
</feature>
<name>A0A9W6D6E6_9BACT</name>
<evidence type="ECO:0000313" key="2">
    <source>
        <dbReference type="EMBL" id="GLI34481.1"/>
    </source>
</evidence>
<feature type="chain" id="PRO_5040745619" evidence="1">
    <location>
        <begin position="25"/>
        <end position="455"/>
    </location>
</feature>
<dbReference type="Proteomes" id="UP001144372">
    <property type="component" value="Unassembled WGS sequence"/>
</dbReference>
<reference evidence="2" key="1">
    <citation type="submission" date="2022-12" db="EMBL/GenBank/DDBJ databases">
        <title>Reference genome sequencing for broad-spectrum identification of bacterial and archaeal isolates by mass spectrometry.</title>
        <authorList>
            <person name="Sekiguchi Y."/>
            <person name="Tourlousse D.M."/>
        </authorList>
    </citation>
    <scope>NUCLEOTIDE SEQUENCE</scope>
    <source>
        <strain evidence="2">ASRB1</strain>
    </source>
</reference>
<proteinExistence type="predicted"/>
<dbReference type="EMBL" id="BSDR01000001">
    <property type="protein sequence ID" value="GLI34481.1"/>
    <property type="molecule type" value="Genomic_DNA"/>
</dbReference>
<accession>A0A9W6D6E6</accession>
<comment type="caution">
    <text evidence="2">The sequence shown here is derived from an EMBL/GenBank/DDBJ whole genome shotgun (WGS) entry which is preliminary data.</text>
</comment>
<keyword evidence="1" id="KW-0732">Signal</keyword>
<organism evidence="2 3">
    <name type="scientific">Desulforhabdus amnigena</name>
    <dbReference type="NCBI Taxonomy" id="40218"/>
    <lineage>
        <taxon>Bacteria</taxon>
        <taxon>Pseudomonadati</taxon>
        <taxon>Thermodesulfobacteriota</taxon>
        <taxon>Syntrophobacteria</taxon>
        <taxon>Syntrophobacterales</taxon>
        <taxon>Syntrophobacteraceae</taxon>
        <taxon>Desulforhabdus</taxon>
    </lineage>
</organism>